<evidence type="ECO:0000313" key="5">
    <source>
        <dbReference type="EMBL" id="GEL25526.1"/>
    </source>
</evidence>
<sequence length="308" mass="33079">MLTGGHDPRATVARMGADTGQLGFDLGVDVRPLPRATPARLANWESCPRRFRMAYLDRPAPTRGGAWAHHTLGAVVHLALRALFDLPARARTPDAAQALLDRNWSAEGYRDRAQSDRYRAAARGWLAAYTADHELDDPTAAPAGVERWVSETVGTGERRLVAEGRVDRIDTRGGEAVVVDYKTGRHVPTDDDARDSRALALYAAATGAALHRPCRRVELHHVPTGHVAVFEHDAATFGAHLDRAHTLATEADDAAEALAGGGDPDALFPPRTSPGCTTCDVRRHCPEGRAAAPAAQPWAFLRDPPGAS</sequence>
<dbReference type="Proteomes" id="UP000321685">
    <property type="component" value="Unassembled WGS sequence"/>
</dbReference>
<protein>
    <recommendedName>
        <fullName evidence="4">PD-(D/E)XK endonuclease-like domain-containing protein</fullName>
    </recommendedName>
</protein>
<dbReference type="AlphaFoldDB" id="A0A511DL35"/>
<feature type="domain" description="PD-(D/E)XK endonuclease-like" evidence="4">
    <location>
        <begin position="36"/>
        <end position="286"/>
    </location>
</feature>
<dbReference type="InterPro" id="IPR038726">
    <property type="entry name" value="PDDEXK_AddAB-type"/>
</dbReference>
<keyword evidence="3" id="KW-0234">DNA repair</keyword>
<evidence type="ECO:0000256" key="1">
    <source>
        <dbReference type="ARBA" id="ARBA00022763"/>
    </source>
</evidence>
<evidence type="ECO:0000256" key="3">
    <source>
        <dbReference type="ARBA" id="ARBA00023204"/>
    </source>
</evidence>
<dbReference type="GO" id="GO:0004386">
    <property type="term" value="F:helicase activity"/>
    <property type="evidence" value="ECO:0007669"/>
    <property type="project" value="UniProtKB-KW"/>
</dbReference>
<evidence type="ECO:0000256" key="2">
    <source>
        <dbReference type="ARBA" id="ARBA00022806"/>
    </source>
</evidence>
<evidence type="ECO:0000259" key="4">
    <source>
        <dbReference type="Pfam" id="PF12705"/>
    </source>
</evidence>
<name>A0A511DL35_9PSEU</name>
<reference evidence="5 6" key="1">
    <citation type="submission" date="2019-07" db="EMBL/GenBank/DDBJ databases">
        <title>Whole genome shotgun sequence of Pseudonocardia sulfidoxydans NBRC 16205.</title>
        <authorList>
            <person name="Hosoyama A."/>
            <person name="Uohara A."/>
            <person name="Ohji S."/>
            <person name="Ichikawa N."/>
        </authorList>
    </citation>
    <scope>NUCLEOTIDE SEQUENCE [LARGE SCALE GENOMIC DNA]</scope>
    <source>
        <strain evidence="5 6">NBRC 16205</strain>
    </source>
</reference>
<keyword evidence="2" id="KW-0547">Nucleotide-binding</keyword>
<keyword evidence="6" id="KW-1185">Reference proteome</keyword>
<dbReference type="GO" id="GO:0006281">
    <property type="term" value="P:DNA repair"/>
    <property type="evidence" value="ECO:0007669"/>
    <property type="project" value="UniProtKB-KW"/>
</dbReference>
<dbReference type="Pfam" id="PF12705">
    <property type="entry name" value="PDDEXK_1"/>
    <property type="match status" value="1"/>
</dbReference>
<proteinExistence type="predicted"/>
<keyword evidence="2" id="KW-0347">Helicase</keyword>
<keyword evidence="1" id="KW-0227">DNA damage</keyword>
<dbReference type="InterPro" id="IPR011604">
    <property type="entry name" value="PDDEXK-like_dom_sf"/>
</dbReference>
<dbReference type="EMBL" id="BJVJ01000056">
    <property type="protein sequence ID" value="GEL25526.1"/>
    <property type="molecule type" value="Genomic_DNA"/>
</dbReference>
<keyword evidence="2" id="KW-0067">ATP-binding</keyword>
<accession>A0A511DL35</accession>
<evidence type="ECO:0000313" key="6">
    <source>
        <dbReference type="Proteomes" id="UP000321685"/>
    </source>
</evidence>
<organism evidence="5 6">
    <name type="scientific">Pseudonocardia sulfidoxydans NBRC 16205</name>
    <dbReference type="NCBI Taxonomy" id="1223511"/>
    <lineage>
        <taxon>Bacteria</taxon>
        <taxon>Bacillati</taxon>
        <taxon>Actinomycetota</taxon>
        <taxon>Actinomycetes</taxon>
        <taxon>Pseudonocardiales</taxon>
        <taxon>Pseudonocardiaceae</taxon>
        <taxon>Pseudonocardia</taxon>
    </lineage>
</organism>
<keyword evidence="2" id="KW-0378">Hydrolase</keyword>
<gene>
    <name evidence="5" type="ORF">PSU4_44800</name>
</gene>
<comment type="caution">
    <text evidence="5">The sequence shown here is derived from an EMBL/GenBank/DDBJ whole genome shotgun (WGS) entry which is preliminary data.</text>
</comment>
<dbReference type="Gene3D" id="3.90.320.10">
    <property type="match status" value="1"/>
</dbReference>